<dbReference type="OrthoDB" id="10331496at2759"/>
<dbReference type="AlphaFoldDB" id="A0A0V1BPU4"/>
<gene>
    <name evidence="1" type="ORF">T01_6291</name>
</gene>
<sequence>MKKLNKVLIQMFPYRIERFPAEKGSKRTQIDLTDFNVIAAAALAACSLGCHRTPDLILCQSNGMILI</sequence>
<proteinExistence type="predicted"/>
<reference evidence="1 2" key="1">
    <citation type="submission" date="2015-01" db="EMBL/GenBank/DDBJ databases">
        <title>Evolution of Trichinella species and genotypes.</title>
        <authorList>
            <person name="Korhonen P.K."/>
            <person name="Edoardo P."/>
            <person name="Giuseppe L.R."/>
            <person name="Gasser R.B."/>
        </authorList>
    </citation>
    <scope>NUCLEOTIDE SEQUENCE [LARGE SCALE GENOMIC DNA]</scope>
    <source>
        <strain evidence="1">ISS3</strain>
    </source>
</reference>
<accession>A0A0V1BPU4</accession>
<evidence type="ECO:0000313" key="1">
    <source>
        <dbReference type="EMBL" id="KRY38911.1"/>
    </source>
</evidence>
<protein>
    <submittedName>
        <fullName evidence="1">Uncharacterized protein</fullName>
    </submittedName>
</protein>
<name>A0A0V1BPU4_TRISP</name>
<comment type="caution">
    <text evidence="1">The sequence shown here is derived from an EMBL/GenBank/DDBJ whole genome shotgun (WGS) entry which is preliminary data.</text>
</comment>
<organism evidence="1 2">
    <name type="scientific">Trichinella spiralis</name>
    <name type="common">Trichina worm</name>
    <dbReference type="NCBI Taxonomy" id="6334"/>
    <lineage>
        <taxon>Eukaryota</taxon>
        <taxon>Metazoa</taxon>
        <taxon>Ecdysozoa</taxon>
        <taxon>Nematoda</taxon>
        <taxon>Enoplea</taxon>
        <taxon>Dorylaimia</taxon>
        <taxon>Trichinellida</taxon>
        <taxon>Trichinellidae</taxon>
        <taxon>Trichinella</taxon>
    </lineage>
</organism>
<dbReference type="EMBL" id="JYDH01000022">
    <property type="protein sequence ID" value="KRY38911.1"/>
    <property type="molecule type" value="Genomic_DNA"/>
</dbReference>
<keyword evidence="2" id="KW-1185">Reference proteome</keyword>
<evidence type="ECO:0000313" key="2">
    <source>
        <dbReference type="Proteomes" id="UP000054776"/>
    </source>
</evidence>
<dbReference type="InParanoid" id="A0A0V1BPU4"/>
<dbReference type="Proteomes" id="UP000054776">
    <property type="component" value="Unassembled WGS sequence"/>
</dbReference>